<reference evidence="1 2" key="1">
    <citation type="submission" date="2018-11" db="EMBL/GenBank/DDBJ databases">
        <title>Genomic Encyclopedia of Type Strains, Phase IV (KMG-IV): sequencing the most valuable type-strain genomes for metagenomic binning, comparative biology and taxonomic classification.</title>
        <authorList>
            <person name="Goeker M."/>
        </authorList>
    </citation>
    <scope>NUCLEOTIDE SEQUENCE [LARGE SCALE GENOMIC DNA]</scope>
    <source>
        <strain evidence="1 2">DSM 26537</strain>
    </source>
</reference>
<accession>A0A3N1XG65</accession>
<gene>
    <name evidence="1" type="ORF">EDD66_1105</name>
</gene>
<dbReference type="Proteomes" id="UP000273083">
    <property type="component" value="Unassembled WGS sequence"/>
</dbReference>
<dbReference type="OrthoDB" id="1970026at2"/>
<evidence type="ECO:0000313" key="1">
    <source>
        <dbReference type="EMBL" id="ROR25655.1"/>
    </source>
</evidence>
<comment type="caution">
    <text evidence="1">The sequence shown here is derived from an EMBL/GenBank/DDBJ whole genome shotgun (WGS) entry which is preliminary data.</text>
</comment>
<sequence length="99" mass="11660">MYSYDTITITKEDFKKHMNEMYKYVTPKRIGSQPLGVWQLSHYTKGVVNFAKSREISVDLYFVNKEMKVSSWGGYAYIDVDDYVDGENLYKAIVFFTKK</sequence>
<protein>
    <submittedName>
        <fullName evidence="1">Uncharacterized protein</fullName>
    </submittedName>
</protein>
<proteinExistence type="predicted"/>
<keyword evidence="2" id="KW-1185">Reference proteome</keyword>
<name>A0A3N1XG65_9FIRM</name>
<dbReference type="EMBL" id="RJVG01000010">
    <property type="protein sequence ID" value="ROR25655.1"/>
    <property type="molecule type" value="Genomic_DNA"/>
</dbReference>
<organism evidence="1 2">
    <name type="scientific">Mobilisporobacter senegalensis</name>
    <dbReference type="NCBI Taxonomy" id="1329262"/>
    <lineage>
        <taxon>Bacteria</taxon>
        <taxon>Bacillati</taxon>
        <taxon>Bacillota</taxon>
        <taxon>Clostridia</taxon>
        <taxon>Lachnospirales</taxon>
        <taxon>Lachnospiraceae</taxon>
        <taxon>Mobilisporobacter</taxon>
    </lineage>
</organism>
<evidence type="ECO:0000313" key="2">
    <source>
        <dbReference type="Proteomes" id="UP000273083"/>
    </source>
</evidence>
<dbReference type="AlphaFoldDB" id="A0A3N1XG65"/>